<protein>
    <submittedName>
        <fullName evidence="2">Uncharacterized protein</fullName>
    </submittedName>
</protein>
<dbReference type="Proteomes" id="UP000678499">
    <property type="component" value="Unassembled WGS sequence"/>
</dbReference>
<feature type="compositionally biased region" description="Low complexity" evidence="1">
    <location>
        <begin position="53"/>
        <end position="65"/>
    </location>
</feature>
<evidence type="ECO:0000313" key="3">
    <source>
        <dbReference type="Proteomes" id="UP000678499"/>
    </source>
</evidence>
<dbReference type="EMBL" id="OA882641">
    <property type="protein sequence ID" value="CAD7276355.1"/>
    <property type="molecule type" value="Genomic_DNA"/>
</dbReference>
<feature type="region of interest" description="Disordered" evidence="1">
    <location>
        <begin position="161"/>
        <end position="234"/>
    </location>
</feature>
<accession>A0A7R9BJ87</accession>
<sequence>MKLWDEIIPDEFVLKSWIVVFFACFNTGDALPIGSTPPPGFDEAIRGGPNNMYPTSSPSRSTYYTQGSTAHSVRSQSTYSSNSSTVTSRQEIETTVRMYRGFFSCVTPCDLVLFGPLGRLLFLFILFSVAPRGRLSQMTVQSKASPGRGGPRHTAAAVAGADGTMGRGSAWTPPLSSNDNTTWTEGTPSYTESSSSEGHTPRRSRNASRESDKRRGLDELDEESPQHVVRVSRV</sequence>
<gene>
    <name evidence="2" type="ORF">NMOB1V02_LOCUS4120</name>
</gene>
<keyword evidence="3" id="KW-1185">Reference proteome</keyword>
<dbReference type="EMBL" id="CAJPEX010000604">
    <property type="protein sequence ID" value="CAG0916507.1"/>
    <property type="molecule type" value="Genomic_DNA"/>
</dbReference>
<dbReference type="AlphaFoldDB" id="A0A7R9BJ87"/>
<feature type="region of interest" description="Disordered" evidence="1">
    <location>
        <begin position="36"/>
        <end position="67"/>
    </location>
</feature>
<evidence type="ECO:0000256" key="1">
    <source>
        <dbReference type="SAM" id="MobiDB-lite"/>
    </source>
</evidence>
<proteinExistence type="predicted"/>
<organism evidence="2">
    <name type="scientific">Notodromas monacha</name>
    <dbReference type="NCBI Taxonomy" id="399045"/>
    <lineage>
        <taxon>Eukaryota</taxon>
        <taxon>Metazoa</taxon>
        <taxon>Ecdysozoa</taxon>
        <taxon>Arthropoda</taxon>
        <taxon>Crustacea</taxon>
        <taxon>Oligostraca</taxon>
        <taxon>Ostracoda</taxon>
        <taxon>Podocopa</taxon>
        <taxon>Podocopida</taxon>
        <taxon>Cypridocopina</taxon>
        <taxon>Cypridoidea</taxon>
        <taxon>Cyprididae</taxon>
        <taxon>Notodromas</taxon>
    </lineage>
</organism>
<dbReference type="OrthoDB" id="7700762at2759"/>
<feature type="compositionally biased region" description="Basic and acidic residues" evidence="1">
    <location>
        <begin position="207"/>
        <end position="218"/>
    </location>
</feature>
<name>A0A7R9BJ87_9CRUS</name>
<feature type="compositionally biased region" description="Polar residues" evidence="1">
    <location>
        <begin position="174"/>
        <end position="198"/>
    </location>
</feature>
<reference evidence="2" key="1">
    <citation type="submission" date="2020-11" db="EMBL/GenBank/DDBJ databases">
        <authorList>
            <person name="Tran Van P."/>
        </authorList>
    </citation>
    <scope>NUCLEOTIDE SEQUENCE</scope>
</reference>
<evidence type="ECO:0000313" key="2">
    <source>
        <dbReference type="EMBL" id="CAD7276355.1"/>
    </source>
</evidence>